<dbReference type="Gene3D" id="3.10.180.10">
    <property type="entry name" value="2,3-Dihydroxybiphenyl 1,2-Dioxygenase, domain 1"/>
    <property type="match status" value="1"/>
</dbReference>
<dbReference type="Proteomes" id="UP000199233">
    <property type="component" value="Unassembled WGS sequence"/>
</dbReference>
<dbReference type="CDD" id="cd16356">
    <property type="entry name" value="PsjN_like"/>
    <property type="match status" value="1"/>
</dbReference>
<reference evidence="2 3" key="1">
    <citation type="submission" date="2016-10" db="EMBL/GenBank/DDBJ databases">
        <authorList>
            <person name="de Groot N.N."/>
        </authorList>
    </citation>
    <scope>NUCLEOTIDE SEQUENCE [LARGE SCALE GENOMIC DNA]</scope>
    <source>
        <strain evidence="2 3">DSM 25927</strain>
    </source>
</reference>
<dbReference type="EMBL" id="FOFS01000010">
    <property type="protein sequence ID" value="SEQ73778.1"/>
    <property type="molecule type" value="Genomic_DNA"/>
</dbReference>
<proteinExistence type="predicted"/>
<evidence type="ECO:0000259" key="1">
    <source>
        <dbReference type="Pfam" id="PF18029"/>
    </source>
</evidence>
<feature type="domain" description="Glyoxalase-like" evidence="1">
    <location>
        <begin position="8"/>
        <end position="125"/>
    </location>
</feature>
<protein>
    <recommendedName>
        <fullName evidence="1">Glyoxalase-like domain-containing protein</fullName>
    </recommendedName>
</protein>
<dbReference type="OrthoDB" id="6876726at2"/>
<sequence length="130" mass="14711">MSPGLSVNLFCQDLDRVFDFYRQLFELEEAVEHRSPIYRALRIAGSDIGFHAPAAVALLNAGALRAQRPSVAHYPTFHVDRQTEVDALCARALQLGASLLKAPYLTYYRAWQAVLQDPEGNFFRINHYLS</sequence>
<keyword evidence="3" id="KW-1185">Reference proteome</keyword>
<evidence type="ECO:0000313" key="2">
    <source>
        <dbReference type="EMBL" id="SEQ73778.1"/>
    </source>
</evidence>
<dbReference type="RefSeq" id="WP_093286892.1">
    <property type="nucleotide sequence ID" value="NZ_FOFS01000010.1"/>
</dbReference>
<dbReference type="InterPro" id="IPR029068">
    <property type="entry name" value="Glyas_Bleomycin-R_OHBP_Dase"/>
</dbReference>
<dbReference type="InterPro" id="IPR041581">
    <property type="entry name" value="Glyoxalase_6"/>
</dbReference>
<organism evidence="2 3">
    <name type="scientific">Solimonas aquatica</name>
    <dbReference type="NCBI Taxonomy" id="489703"/>
    <lineage>
        <taxon>Bacteria</taxon>
        <taxon>Pseudomonadati</taxon>
        <taxon>Pseudomonadota</taxon>
        <taxon>Gammaproteobacteria</taxon>
        <taxon>Nevskiales</taxon>
        <taxon>Nevskiaceae</taxon>
        <taxon>Solimonas</taxon>
    </lineage>
</organism>
<name>A0A1H9IGV3_9GAMM</name>
<accession>A0A1H9IGV3</accession>
<dbReference type="Pfam" id="PF18029">
    <property type="entry name" value="Glyoxalase_6"/>
    <property type="match status" value="1"/>
</dbReference>
<evidence type="ECO:0000313" key="3">
    <source>
        <dbReference type="Proteomes" id="UP000199233"/>
    </source>
</evidence>
<gene>
    <name evidence="2" type="ORF">SAMN04488038_11030</name>
</gene>
<dbReference type="STRING" id="489703.SAMN04488038_11030"/>
<dbReference type="SUPFAM" id="SSF54593">
    <property type="entry name" value="Glyoxalase/Bleomycin resistance protein/Dihydroxybiphenyl dioxygenase"/>
    <property type="match status" value="1"/>
</dbReference>
<dbReference type="AlphaFoldDB" id="A0A1H9IGV3"/>